<comment type="subcellular location">
    <subcellularLocation>
        <location evidence="1">Endoplasmic reticulum membrane</location>
        <topology evidence="1">Multi-pass membrane protein</topology>
    </subcellularLocation>
</comment>
<evidence type="ECO:0000256" key="2">
    <source>
        <dbReference type="ARBA" id="ARBA00022692"/>
    </source>
</evidence>
<dbReference type="PANTHER" id="PTHR31394">
    <property type="entry name" value="TRANSMEMBRANE PROTEIN 199"/>
    <property type="match status" value="1"/>
</dbReference>
<proteinExistence type="predicted"/>
<reference evidence="7 8" key="1">
    <citation type="submission" date="2019-06" db="EMBL/GenBank/DDBJ databases">
        <title>Genome Sequence of the Brown Rot Fungal Pathogen Monilinia laxa.</title>
        <authorList>
            <person name="De Miccolis Angelini R.M."/>
            <person name="Landi L."/>
            <person name="Abate D."/>
            <person name="Pollastro S."/>
            <person name="Romanazzi G."/>
            <person name="Faretra F."/>
        </authorList>
    </citation>
    <scope>NUCLEOTIDE SEQUENCE [LARGE SCALE GENOMIC DNA]</scope>
    <source>
        <strain evidence="7 8">Mlax316</strain>
    </source>
</reference>
<evidence type="ECO:0000313" key="7">
    <source>
        <dbReference type="EMBL" id="KAB8293351.1"/>
    </source>
</evidence>
<dbReference type="EMBL" id="VIGI01000012">
    <property type="protein sequence ID" value="KAB8293351.1"/>
    <property type="molecule type" value="Genomic_DNA"/>
</dbReference>
<organism evidence="7 8">
    <name type="scientific">Monilinia laxa</name>
    <name type="common">Brown rot fungus</name>
    <name type="synonym">Sclerotinia laxa</name>
    <dbReference type="NCBI Taxonomy" id="61186"/>
    <lineage>
        <taxon>Eukaryota</taxon>
        <taxon>Fungi</taxon>
        <taxon>Dikarya</taxon>
        <taxon>Ascomycota</taxon>
        <taxon>Pezizomycotina</taxon>
        <taxon>Leotiomycetes</taxon>
        <taxon>Helotiales</taxon>
        <taxon>Sclerotiniaceae</taxon>
        <taxon>Monilinia</taxon>
    </lineage>
</organism>
<feature type="transmembrane region" description="Helical" evidence="6">
    <location>
        <begin position="258"/>
        <end position="279"/>
    </location>
</feature>
<name>A0A5N6JWN1_MONLA</name>
<accession>A0A5N6JWN1</accession>
<keyword evidence="2 6" id="KW-0812">Transmembrane</keyword>
<evidence type="ECO:0000256" key="3">
    <source>
        <dbReference type="ARBA" id="ARBA00022824"/>
    </source>
</evidence>
<dbReference type="PANTHER" id="PTHR31394:SF1">
    <property type="entry name" value="TRANSMEMBRANE PROTEIN 199"/>
    <property type="match status" value="1"/>
</dbReference>
<evidence type="ECO:0000256" key="4">
    <source>
        <dbReference type="ARBA" id="ARBA00022989"/>
    </source>
</evidence>
<dbReference type="InterPro" id="IPR021013">
    <property type="entry name" value="ATPase_Vma12"/>
</dbReference>
<dbReference type="AlphaFoldDB" id="A0A5N6JWN1"/>
<dbReference type="Proteomes" id="UP000326757">
    <property type="component" value="Unassembled WGS sequence"/>
</dbReference>
<sequence length="437" mass="49130">MVLLTMNSTIVEAIQTLHQIETSHTYQEAAQLRDEQLTETTKDVEKDILETSSDIETEITTKDQEIDAELTEDSSENKLPVKQKFPTASSDGAKLVENAKISQGPLLANPKIGNPISHSQVIDLWRDLKKQDPSPFTLELLLRGSRVYIPPPKPKAEPTSEYKALMERLRREEEARAYERMINPPPPMETFAQRFPSASAAHAFTANFPEPTNSEDDDVTYADIDRQIAVIFNVIVSIVACAFGLWMAARWWSTPARLALSMSGSLLVGIAEVVVYMGYIRRIGEAKGQAKKLREVKEVMTTWVPSKLRFGIPRFVPYVGYNVPRFDGSVTRIVTVGRHQFQRGVLQSITRNTGANVRGGQRLPFESNRYLFLETAFYHLSTPIKYSSLPTSSLLYRSLLFNLSYQPLEFSIILNLPELPPTIGRPPLSSIFSNAHS</sequence>
<dbReference type="GO" id="GO:0070072">
    <property type="term" value="P:vacuolar proton-transporting V-type ATPase complex assembly"/>
    <property type="evidence" value="ECO:0007669"/>
    <property type="project" value="InterPro"/>
</dbReference>
<protein>
    <submittedName>
        <fullName evidence="7">Uncharacterized protein</fullName>
    </submittedName>
</protein>
<gene>
    <name evidence="7" type="ORF">EYC80_007673</name>
</gene>
<comment type="caution">
    <text evidence="7">The sequence shown here is derived from an EMBL/GenBank/DDBJ whole genome shotgun (WGS) entry which is preliminary data.</text>
</comment>
<keyword evidence="8" id="KW-1185">Reference proteome</keyword>
<keyword evidence="3" id="KW-0256">Endoplasmic reticulum</keyword>
<dbReference type="OrthoDB" id="19981at2759"/>
<feature type="transmembrane region" description="Helical" evidence="6">
    <location>
        <begin position="230"/>
        <end position="252"/>
    </location>
</feature>
<dbReference type="Pfam" id="PF11712">
    <property type="entry name" value="Vma12"/>
    <property type="match status" value="1"/>
</dbReference>
<keyword evidence="5 6" id="KW-0472">Membrane</keyword>
<evidence type="ECO:0000256" key="5">
    <source>
        <dbReference type="ARBA" id="ARBA00023136"/>
    </source>
</evidence>
<dbReference type="GO" id="GO:0005789">
    <property type="term" value="C:endoplasmic reticulum membrane"/>
    <property type="evidence" value="ECO:0007669"/>
    <property type="project" value="UniProtKB-SubCell"/>
</dbReference>
<evidence type="ECO:0000256" key="1">
    <source>
        <dbReference type="ARBA" id="ARBA00004477"/>
    </source>
</evidence>
<keyword evidence="4 6" id="KW-1133">Transmembrane helix</keyword>
<evidence type="ECO:0000256" key="6">
    <source>
        <dbReference type="SAM" id="Phobius"/>
    </source>
</evidence>
<evidence type="ECO:0000313" key="8">
    <source>
        <dbReference type="Proteomes" id="UP000326757"/>
    </source>
</evidence>